<keyword evidence="7" id="KW-0653">Protein transport</keyword>
<dbReference type="PANTHER" id="PTHR13269:SF6">
    <property type="entry name" value="NUCLEOPORIN NDC1"/>
    <property type="match status" value="1"/>
</dbReference>
<dbReference type="GO" id="GO:0006999">
    <property type="term" value="P:nuclear pore organization"/>
    <property type="evidence" value="ECO:0007669"/>
    <property type="project" value="TreeGrafter"/>
</dbReference>
<gene>
    <name evidence="14" type="primary">Cre-npp-22</name>
    <name evidence="14" type="ORF">CRE_27326</name>
</gene>
<evidence type="ECO:0000256" key="2">
    <source>
        <dbReference type="ARBA" id="ARBA00004567"/>
    </source>
</evidence>
<feature type="transmembrane region" description="Helical" evidence="13">
    <location>
        <begin position="192"/>
        <end position="210"/>
    </location>
</feature>
<comment type="subcellular location">
    <subcellularLocation>
        <location evidence="1">Nucleus membrane</location>
        <topology evidence="1">Multi-pass membrane protein</topology>
    </subcellularLocation>
    <subcellularLocation>
        <location evidence="2">Nucleus</location>
        <location evidence="2">Nuclear pore complex</location>
    </subcellularLocation>
</comment>
<dbReference type="GeneID" id="9812415"/>
<proteinExistence type="inferred from homology"/>
<dbReference type="HOGENOM" id="CLU_464804_0_0_1"/>
<evidence type="ECO:0000256" key="11">
    <source>
        <dbReference type="ARBA" id="ARBA00023136"/>
    </source>
</evidence>
<evidence type="ECO:0000313" key="14">
    <source>
        <dbReference type="EMBL" id="EFP05729.1"/>
    </source>
</evidence>
<evidence type="ECO:0000256" key="7">
    <source>
        <dbReference type="ARBA" id="ARBA00022927"/>
    </source>
</evidence>
<keyword evidence="15" id="KW-1185">Reference proteome</keyword>
<dbReference type="GO" id="GO:0031965">
    <property type="term" value="C:nuclear membrane"/>
    <property type="evidence" value="ECO:0007669"/>
    <property type="project" value="UniProtKB-SubCell"/>
</dbReference>
<evidence type="ECO:0000256" key="10">
    <source>
        <dbReference type="ARBA" id="ARBA00023132"/>
    </source>
</evidence>
<dbReference type="FunCoup" id="E3LPQ2">
    <property type="interactions" value="1910"/>
</dbReference>
<dbReference type="GO" id="GO:0015031">
    <property type="term" value="P:protein transport"/>
    <property type="evidence" value="ECO:0007669"/>
    <property type="project" value="UniProtKB-KW"/>
</dbReference>
<dbReference type="AlphaFoldDB" id="E3LPQ2"/>
<dbReference type="STRING" id="31234.E3LPQ2"/>
<dbReference type="EMBL" id="DS268412">
    <property type="protein sequence ID" value="EFP05729.1"/>
    <property type="molecule type" value="Genomic_DNA"/>
</dbReference>
<dbReference type="RefSeq" id="XP_003114391.2">
    <property type="nucleotide sequence ID" value="XM_003114343.2"/>
</dbReference>
<dbReference type="CTD" id="9812415"/>
<keyword evidence="9" id="KW-0811">Translocation</keyword>
<evidence type="ECO:0000313" key="15">
    <source>
        <dbReference type="Proteomes" id="UP000008281"/>
    </source>
</evidence>
<dbReference type="OrthoDB" id="67850at2759"/>
<dbReference type="InParanoid" id="E3LPQ2"/>
<evidence type="ECO:0000256" key="1">
    <source>
        <dbReference type="ARBA" id="ARBA00004232"/>
    </source>
</evidence>
<keyword evidence="11 13" id="KW-0472">Membrane</keyword>
<dbReference type="GO" id="GO:0051028">
    <property type="term" value="P:mRNA transport"/>
    <property type="evidence" value="ECO:0007669"/>
    <property type="project" value="UniProtKB-KW"/>
</dbReference>
<accession>E3LPQ2</accession>
<evidence type="ECO:0000256" key="12">
    <source>
        <dbReference type="ARBA" id="ARBA00023242"/>
    </source>
</evidence>
<dbReference type="eggNOG" id="KOG4358">
    <property type="taxonomic scope" value="Eukaryota"/>
</dbReference>
<keyword evidence="6" id="KW-0509">mRNA transport</keyword>
<evidence type="ECO:0000256" key="3">
    <source>
        <dbReference type="ARBA" id="ARBA00005760"/>
    </source>
</evidence>
<dbReference type="eggNOG" id="KOG3726">
    <property type="taxonomic scope" value="Eukaryota"/>
</dbReference>
<feature type="transmembrane region" description="Helical" evidence="13">
    <location>
        <begin position="250"/>
        <end position="275"/>
    </location>
</feature>
<evidence type="ECO:0000256" key="4">
    <source>
        <dbReference type="ARBA" id="ARBA00022448"/>
    </source>
</evidence>
<dbReference type="GO" id="GO:0030674">
    <property type="term" value="F:protein-macromolecule adaptor activity"/>
    <property type="evidence" value="ECO:0007669"/>
    <property type="project" value="TreeGrafter"/>
</dbReference>
<keyword evidence="12" id="KW-0539">Nucleus</keyword>
<evidence type="ECO:0000256" key="6">
    <source>
        <dbReference type="ARBA" id="ARBA00022816"/>
    </source>
</evidence>
<evidence type="ECO:0000256" key="5">
    <source>
        <dbReference type="ARBA" id="ARBA00022692"/>
    </source>
</evidence>
<reference evidence="14" key="1">
    <citation type="submission" date="2007-07" db="EMBL/GenBank/DDBJ databases">
        <title>PCAP assembly of the Caenorhabditis remanei genome.</title>
        <authorList>
            <consortium name="The Caenorhabditis remanei Sequencing Consortium"/>
            <person name="Wilson R.K."/>
        </authorList>
    </citation>
    <scope>NUCLEOTIDE SEQUENCE [LARGE SCALE GENOMIC DNA]</scope>
    <source>
        <strain evidence="14">PB4641</strain>
    </source>
</reference>
<feature type="transmembrane region" description="Helical" evidence="13">
    <location>
        <begin position="81"/>
        <end position="105"/>
    </location>
</feature>
<dbReference type="OMA" id="ILKAIIC"/>
<dbReference type="KEGG" id="crq:GCK72_018094"/>
<dbReference type="GO" id="GO:0070762">
    <property type="term" value="C:nuclear pore transmembrane ring"/>
    <property type="evidence" value="ECO:0007669"/>
    <property type="project" value="TreeGrafter"/>
</dbReference>
<name>E3LPQ2_CAERE</name>
<dbReference type="Proteomes" id="UP000008281">
    <property type="component" value="Unassembled WGS sequence"/>
</dbReference>
<dbReference type="Pfam" id="PF09531">
    <property type="entry name" value="Ndc1_Nup"/>
    <property type="match status" value="2"/>
</dbReference>
<keyword evidence="8 13" id="KW-1133">Transmembrane helix</keyword>
<dbReference type="InterPro" id="IPR019049">
    <property type="entry name" value="Nucleoporin_prot_Ndc1/Nup"/>
</dbReference>
<dbReference type="PANTHER" id="PTHR13269">
    <property type="entry name" value="NUCLEOPORIN NDC1"/>
    <property type="match status" value="1"/>
</dbReference>
<organism evidence="15">
    <name type="scientific">Caenorhabditis remanei</name>
    <name type="common">Caenorhabditis vulgaris</name>
    <dbReference type="NCBI Taxonomy" id="31234"/>
    <lineage>
        <taxon>Eukaryota</taxon>
        <taxon>Metazoa</taxon>
        <taxon>Ecdysozoa</taxon>
        <taxon>Nematoda</taxon>
        <taxon>Chromadorea</taxon>
        <taxon>Rhabditida</taxon>
        <taxon>Rhabditina</taxon>
        <taxon>Rhabditomorpha</taxon>
        <taxon>Rhabditoidea</taxon>
        <taxon>Rhabditidae</taxon>
        <taxon>Peloderinae</taxon>
        <taxon>Caenorhabditis</taxon>
    </lineage>
</organism>
<evidence type="ECO:0000256" key="8">
    <source>
        <dbReference type="ARBA" id="ARBA00022989"/>
    </source>
</evidence>
<sequence>MMGDTASSFTSVADNQLYNKFSPSRRKVEYPAANISSSSPSLRKSPGRAFSPSYPHLNRPITIFDQIVTWFHSEIDKRKRFASVVCGYFVALTFIATVSILKLSIWSPFSSVHDSLTWWIYPSSWPSIVFIWVASVALAYALILQFCTVTQLQRIPLTDTFASAGVALEFIHRLVFVYMAFSVAESSLFEDFAWIAISFAVAVSSALVIFRSDFHLNFSNVQVNSVKTLLQLVKSLPYGSVSETCGVDAAIAYTASMALVLIAGPLLWGFSVWWLLVDIPFQMVLFGVCFTQQFYSKFFMKIVNQIVMKPMKFSFPPPYTVHTPTQDQIRSLPNVIETDDQLLRMFAFHDLRTVAWEDEQRRVDVFSLSQPGKHPRNWKAVSLPCIRTLDELCSRMTVAAARLVGYSWDDHDAESEEVPREAVMMPRKMREMAYHGAGPSRQQQNIAPIRTHNTQTAGFFDRIIRNLGFGKTERLVISRFDAQMNAYAAEAVYMLVVDSMGEDRFGVVQKDLKELITLLCKLISAIDTYERAKASVADKSDVTFLRIVDASLKSSLQRVVTTFGSHLRSLELADEHIRTIRLVCLNEEFE</sequence>
<evidence type="ECO:0000256" key="9">
    <source>
        <dbReference type="ARBA" id="ARBA00023010"/>
    </source>
</evidence>
<protein>
    <submittedName>
        <fullName evidence="14">CRE-NPP-22 protein</fullName>
    </submittedName>
</protein>
<feature type="transmembrane region" description="Helical" evidence="13">
    <location>
        <begin position="125"/>
        <end position="149"/>
    </location>
</feature>
<evidence type="ECO:0000256" key="13">
    <source>
        <dbReference type="SAM" id="Phobius"/>
    </source>
</evidence>
<comment type="similarity">
    <text evidence="3">Belongs to the NDC1 family.</text>
</comment>
<keyword evidence="4" id="KW-0813">Transport</keyword>
<keyword evidence="10" id="KW-0906">Nuclear pore complex</keyword>
<keyword evidence="5 13" id="KW-0812">Transmembrane</keyword>
<feature type="transmembrane region" description="Helical" evidence="13">
    <location>
        <begin position="161"/>
        <end position="180"/>
    </location>
</feature>